<keyword evidence="1" id="KW-0732">Signal</keyword>
<proteinExistence type="predicted"/>
<protein>
    <submittedName>
        <fullName evidence="2">TraB/GumN family protein</fullName>
    </submittedName>
</protein>
<dbReference type="PANTHER" id="PTHR40590:SF1">
    <property type="entry name" value="CYTOPLASMIC PROTEIN"/>
    <property type="match status" value="1"/>
</dbReference>
<comment type="caution">
    <text evidence="2">The sequence shown here is derived from an EMBL/GenBank/DDBJ whole genome shotgun (WGS) entry which is preliminary data.</text>
</comment>
<feature type="chain" id="PRO_5046892366" evidence="1">
    <location>
        <begin position="31"/>
        <end position="272"/>
    </location>
</feature>
<evidence type="ECO:0000313" key="3">
    <source>
        <dbReference type="Proteomes" id="UP001500235"/>
    </source>
</evidence>
<sequence length="272" mass="28873">MVKGLAARCVRGLSGACAALALWHAPPASAAASDMPVHDEAHCARPALWVVGDADTTIFLFGTIHTHDGRAHWFDHAVRLAFERSDELVLETIVPTELPRVAVAPGSGLAVAHRTIDTARAAGLSVQLGADLVLARAADAAAKPVIGLESFDEQLRMYQALPGPTRPAIPAAAVSSPPAKDALAPFLRHMVESWNRGDAGPVETVVDTVKIQSPEAYRRLFSERNAAWARWIGRRLDRPGVVFVAVGTGHLVGPDSVQARLSQAGIHSARIN</sequence>
<organism evidence="2 3">
    <name type="scientific">Sphingomonas swuensis</name>
    <dbReference type="NCBI Taxonomy" id="977800"/>
    <lineage>
        <taxon>Bacteria</taxon>
        <taxon>Pseudomonadati</taxon>
        <taxon>Pseudomonadota</taxon>
        <taxon>Alphaproteobacteria</taxon>
        <taxon>Sphingomonadales</taxon>
        <taxon>Sphingomonadaceae</taxon>
        <taxon>Sphingomonas</taxon>
    </lineage>
</organism>
<dbReference type="CDD" id="cd14789">
    <property type="entry name" value="Tiki"/>
    <property type="match status" value="1"/>
</dbReference>
<name>A0ABP7T3B3_9SPHN</name>
<dbReference type="Pfam" id="PF01963">
    <property type="entry name" value="TraB_PrgY_gumN"/>
    <property type="match status" value="2"/>
</dbReference>
<dbReference type="EMBL" id="BAABBQ010000001">
    <property type="protein sequence ID" value="GAA4020466.1"/>
    <property type="molecule type" value="Genomic_DNA"/>
</dbReference>
<reference evidence="3" key="1">
    <citation type="journal article" date="2019" name="Int. J. Syst. Evol. Microbiol.">
        <title>The Global Catalogue of Microorganisms (GCM) 10K type strain sequencing project: providing services to taxonomists for standard genome sequencing and annotation.</title>
        <authorList>
            <consortium name="The Broad Institute Genomics Platform"/>
            <consortium name="The Broad Institute Genome Sequencing Center for Infectious Disease"/>
            <person name="Wu L."/>
            <person name="Ma J."/>
        </authorList>
    </citation>
    <scope>NUCLEOTIDE SEQUENCE [LARGE SCALE GENOMIC DNA]</scope>
    <source>
        <strain evidence="3">JCM 17563</strain>
    </source>
</reference>
<evidence type="ECO:0000313" key="2">
    <source>
        <dbReference type="EMBL" id="GAA4020466.1"/>
    </source>
</evidence>
<accession>A0ABP7T3B3</accession>
<keyword evidence="3" id="KW-1185">Reference proteome</keyword>
<dbReference type="RefSeq" id="WP_344707372.1">
    <property type="nucleotide sequence ID" value="NZ_BAABBQ010000001.1"/>
</dbReference>
<feature type="signal peptide" evidence="1">
    <location>
        <begin position="1"/>
        <end position="30"/>
    </location>
</feature>
<dbReference type="PANTHER" id="PTHR40590">
    <property type="entry name" value="CYTOPLASMIC PROTEIN-RELATED"/>
    <property type="match status" value="1"/>
</dbReference>
<evidence type="ECO:0000256" key="1">
    <source>
        <dbReference type="SAM" id="SignalP"/>
    </source>
</evidence>
<gene>
    <name evidence="2" type="ORF">GCM10022280_21060</name>
</gene>
<dbReference type="InterPro" id="IPR047111">
    <property type="entry name" value="YbaP-like"/>
</dbReference>
<dbReference type="InterPro" id="IPR002816">
    <property type="entry name" value="TraB/PrgY/GumN_fam"/>
</dbReference>
<dbReference type="Proteomes" id="UP001500235">
    <property type="component" value="Unassembled WGS sequence"/>
</dbReference>